<protein>
    <submittedName>
        <fullName evidence="1">Uncharacterized protein</fullName>
    </submittedName>
</protein>
<dbReference type="EMBL" id="BARS01004483">
    <property type="protein sequence ID" value="GAF78926.1"/>
    <property type="molecule type" value="Genomic_DNA"/>
</dbReference>
<reference evidence="1" key="1">
    <citation type="journal article" date="2014" name="Front. Microbiol.">
        <title>High frequency of phylogenetically diverse reductive dehalogenase-homologous genes in deep subseafloor sedimentary metagenomes.</title>
        <authorList>
            <person name="Kawai M."/>
            <person name="Futagami T."/>
            <person name="Toyoda A."/>
            <person name="Takaki Y."/>
            <person name="Nishi S."/>
            <person name="Hori S."/>
            <person name="Arai W."/>
            <person name="Tsubouchi T."/>
            <person name="Morono Y."/>
            <person name="Uchiyama I."/>
            <person name="Ito T."/>
            <person name="Fujiyama A."/>
            <person name="Inagaki F."/>
            <person name="Takami H."/>
        </authorList>
    </citation>
    <scope>NUCLEOTIDE SEQUENCE</scope>
    <source>
        <strain evidence="1">Expedition CK06-06</strain>
    </source>
</reference>
<accession>X0SUU9</accession>
<comment type="caution">
    <text evidence="1">The sequence shown here is derived from an EMBL/GenBank/DDBJ whole genome shotgun (WGS) entry which is preliminary data.</text>
</comment>
<gene>
    <name evidence="1" type="ORF">S01H1_08763</name>
</gene>
<name>X0SUU9_9ZZZZ</name>
<sequence length="140" mass="15372">MQKNKPRVLLREKFTGEYAAVMMGKKLPSKGKPSSKLASELRRVQNIKSGQLSATGEKSVTAKLTMVLEAFNKCAKATNLNIDSIAISDKTINVVGSTSSRTHTRTLRKAIEANGLKILQDRLELKANRDNFTITLAPTK</sequence>
<dbReference type="AlphaFoldDB" id="X0SUU9"/>
<proteinExistence type="predicted"/>
<organism evidence="1">
    <name type="scientific">marine sediment metagenome</name>
    <dbReference type="NCBI Taxonomy" id="412755"/>
    <lineage>
        <taxon>unclassified sequences</taxon>
        <taxon>metagenomes</taxon>
        <taxon>ecological metagenomes</taxon>
    </lineage>
</organism>
<evidence type="ECO:0000313" key="1">
    <source>
        <dbReference type="EMBL" id="GAF78926.1"/>
    </source>
</evidence>